<evidence type="ECO:0000256" key="6">
    <source>
        <dbReference type="ARBA" id="ARBA00022826"/>
    </source>
</evidence>
<feature type="transmembrane region" description="Helical" evidence="12">
    <location>
        <begin position="219"/>
        <end position="238"/>
    </location>
</feature>
<feature type="transmembrane region" description="Helical" evidence="12">
    <location>
        <begin position="138"/>
        <end position="162"/>
    </location>
</feature>
<dbReference type="InterPro" id="IPR007866">
    <property type="entry name" value="TRIC_channel"/>
</dbReference>
<proteinExistence type="inferred from homology"/>
<evidence type="ECO:0000256" key="5">
    <source>
        <dbReference type="ARBA" id="ARBA00022692"/>
    </source>
</evidence>
<keyword evidence="5 12" id="KW-0812">Transmembrane</keyword>
<dbReference type="PANTHER" id="PTHR12454:SF11">
    <property type="entry name" value="GH25683P"/>
    <property type="match status" value="1"/>
</dbReference>
<dbReference type="EMBL" id="PZQS01000010">
    <property type="protein sequence ID" value="PVD22896.1"/>
    <property type="molecule type" value="Genomic_DNA"/>
</dbReference>
<keyword evidence="9" id="KW-0406">Ion transport</keyword>
<evidence type="ECO:0000256" key="7">
    <source>
        <dbReference type="ARBA" id="ARBA00022958"/>
    </source>
</evidence>
<accession>A0A2T7NP16</accession>
<evidence type="ECO:0000256" key="9">
    <source>
        <dbReference type="ARBA" id="ARBA00023065"/>
    </source>
</evidence>
<comment type="subcellular location">
    <subcellularLocation>
        <location evidence="1">Endomembrane system</location>
        <topology evidence="1">Multi-pass membrane protein</topology>
    </subcellularLocation>
</comment>
<evidence type="ECO:0000256" key="3">
    <source>
        <dbReference type="ARBA" id="ARBA00022448"/>
    </source>
</evidence>
<dbReference type="AlphaFoldDB" id="A0A2T7NP16"/>
<sequence>MDPQTFLDVATVVTKLKMYPYFDVAHYVLCCLAVRDDIVSQAQTAAGQALTFQRKHPLSSWLSSMLVCFAGSIVANFLLGEPILTPFKDQRDLATASIIWWVYMINYCPFDLVYKLAKLLPFKLLICMLKEVQRAHKVYHGVVHTAKLYPSAYVVIVVIGIVKGNGSGLIKNFERLVRGIWIPGSNELLQPTFVTKECLVASIIFLLERLGYIAVPHPLIYFGVVIFFVYFKISSLLLGIVDPFVPLENLFCAIFMGGMWDAMRRAVKTEPVKEEDKDGLLRNDVIKSKEEKKKE</sequence>
<evidence type="ECO:0000256" key="8">
    <source>
        <dbReference type="ARBA" id="ARBA00022989"/>
    </source>
</evidence>
<keyword evidence="6" id="KW-0631">Potassium channel</keyword>
<evidence type="ECO:0000313" key="14">
    <source>
        <dbReference type="Proteomes" id="UP000245119"/>
    </source>
</evidence>
<dbReference type="STRING" id="400727.A0A2T7NP16"/>
<keyword evidence="14" id="KW-1185">Reference proteome</keyword>
<comment type="similarity">
    <text evidence="2">Belongs to the TMEM38 family.</text>
</comment>
<feature type="transmembrane region" description="Helical" evidence="12">
    <location>
        <begin position="58"/>
        <end position="78"/>
    </location>
</feature>
<keyword evidence="3" id="KW-0813">Transport</keyword>
<keyword evidence="7" id="KW-0630">Potassium</keyword>
<dbReference type="OrthoDB" id="195817at2759"/>
<comment type="caution">
    <text evidence="13">The sequence shown here is derived from an EMBL/GenBank/DDBJ whole genome shotgun (WGS) entry which is preliminary data.</text>
</comment>
<evidence type="ECO:0000256" key="12">
    <source>
        <dbReference type="SAM" id="Phobius"/>
    </source>
</evidence>
<dbReference type="GO" id="GO:0042802">
    <property type="term" value="F:identical protein binding"/>
    <property type="evidence" value="ECO:0007669"/>
    <property type="project" value="InterPro"/>
</dbReference>
<dbReference type="GO" id="GO:0012505">
    <property type="term" value="C:endomembrane system"/>
    <property type="evidence" value="ECO:0007669"/>
    <property type="project" value="UniProtKB-SubCell"/>
</dbReference>
<feature type="transmembrane region" description="Helical" evidence="12">
    <location>
        <begin position="98"/>
        <end position="117"/>
    </location>
</feature>
<evidence type="ECO:0000256" key="11">
    <source>
        <dbReference type="ARBA" id="ARBA00023303"/>
    </source>
</evidence>
<evidence type="ECO:0000313" key="13">
    <source>
        <dbReference type="EMBL" id="PVD22896.1"/>
    </source>
</evidence>
<dbReference type="GO" id="GO:0016020">
    <property type="term" value="C:membrane"/>
    <property type="evidence" value="ECO:0007669"/>
    <property type="project" value="InterPro"/>
</dbReference>
<evidence type="ECO:0000256" key="10">
    <source>
        <dbReference type="ARBA" id="ARBA00023136"/>
    </source>
</evidence>
<dbReference type="GO" id="GO:0005267">
    <property type="term" value="F:potassium channel activity"/>
    <property type="evidence" value="ECO:0007669"/>
    <property type="project" value="UniProtKB-KW"/>
</dbReference>
<dbReference type="PANTHER" id="PTHR12454">
    <property type="entry name" value="TRIMERIC INTRACELLULAR CATION CHANNEL"/>
    <property type="match status" value="1"/>
</dbReference>
<keyword evidence="8 12" id="KW-1133">Transmembrane helix</keyword>
<organism evidence="13 14">
    <name type="scientific">Pomacea canaliculata</name>
    <name type="common">Golden apple snail</name>
    <dbReference type="NCBI Taxonomy" id="400727"/>
    <lineage>
        <taxon>Eukaryota</taxon>
        <taxon>Metazoa</taxon>
        <taxon>Spiralia</taxon>
        <taxon>Lophotrochozoa</taxon>
        <taxon>Mollusca</taxon>
        <taxon>Gastropoda</taxon>
        <taxon>Caenogastropoda</taxon>
        <taxon>Architaenioglossa</taxon>
        <taxon>Ampullarioidea</taxon>
        <taxon>Ampullariidae</taxon>
        <taxon>Pomacea</taxon>
    </lineage>
</organism>
<evidence type="ECO:0008006" key="15">
    <source>
        <dbReference type="Google" id="ProtNLM"/>
    </source>
</evidence>
<evidence type="ECO:0000256" key="2">
    <source>
        <dbReference type="ARBA" id="ARBA00005766"/>
    </source>
</evidence>
<reference evidence="13 14" key="1">
    <citation type="submission" date="2018-04" db="EMBL/GenBank/DDBJ databases">
        <title>The genome of golden apple snail Pomacea canaliculata provides insight into stress tolerance and invasive adaptation.</title>
        <authorList>
            <person name="Liu C."/>
            <person name="Liu B."/>
            <person name="Ren Y."/>
            <person name="Zhang Y."/>
            <person name="Wang H."/>
            <person name="Li S."/>
            <person name="Jiang F."/>
            <person name="Yin L."/>
            <person name="Zhang G."/>
            <person name="Qian W."/>
            <person name="Fan W."/>
        </authorList>
    </citation>
    <scope>NUCLEOTIDE SEQUENCE [LARGE SCALE GENOMIC DNA]</scope>
    <source>
        <strain evidence="13">SZHN2017</strain>
        <tissue evidence="13">Muscle</tissue>
    </source>
</reference>
<keyword evidence="11" id="KW-0407">Ion channel</keyword>
<evidence type="ECO:0000256" key="4">
    <source>
        <dbReference type="ARBA" id="ARBA00022538"/>
    </source>
</evidence>
<dbReference type="Proteomes" id="UP000245119">
    <property type="component" value="Linkage Group LG10"/>
</dbReference>
<name>A0A2T7NP16_POMCA</name>
<keyword evidence="10 12" id="KW-0472">Membrane</keyword>
<gene>
    <name evidence="13" type="ORF">C0Q70_16155</name>
</gene>
<dbReference type="Pfam" id="PF05197">
    <property type="entry name" value="TRIC"/>
    <property type="match status" value="1"/>
</dbReference>
<protein>
    <recommendedName>
        <fullName evidence="15">Trimeric intracellular cation channel type B</fullName>
    </recommendedName>
</protein>
<evidence type="ECO:0000256" key="1">
    <source>
        <dbReference type="ARBA" id="ARBA00004127"/>
    </source>
</evidence>
<keyword evidence="4" id="KW-0633">Potassium transport</keyword>